<evidence type="ECO:0000256" key="7">
    <source>
        <dbReference type="ARBA" id="ARBA00022692"/>
    </source>
</evidence>
<dbReference type="PANTHER" id="PTHR45528:SF1">
    <property type="entry name" value="SENSOR HISTIDINE KINASE CPXA"/>
    <property type="match status" value="1"/>
</dbReference>
<dbReference type="SUPFAM" id="SSF47384">
    <property type="entry name" value="Homodimeric domain of signal transducing histidine kinase"/>
    <property type="match status" value="1"/>
</dbReference>
<dbReference type="SUPFAM" id="SSF158472">
    <property type="entry name" value="HAMP domain-like"/>
    <property type="match status" value="1"/>
</dbReference>
<organism evidence="17 18">
    <name type="scientific">Eubacterium ramulus</name>
    <dbReference type="NCBI Taxonomy" id="39490"/>
    <lineage>
        <taxon>Bacteria</taxon>
        <taxon>Bacillati</taxon>
        <taxon>Bacillota</taxon>
        <taxon>Clostridia</taxon>
        <taxon>Eubacteriales</taxon>
        <taxon>Eubacteriaceae</taxon>
        <taxon>Eubacterium</taxon>
    </lineage>
</organism>
<keyword evidence="9" id="KW-0418">Kinase</keyword>
<evidence type="ECO:0000256" key="11">
    <source>
        <dbReference type="ARBA" id="ARBA00022989"/>
    </source>
</evidence>
<keyword evidence="4" id="KW-1003">Cell membrane</keyword>
<protein>
    <recommendedName>
        <fullName evidence="3">histidine kinase</fullName>
        <ecNumber evidence="3">2.7.13.3</ecNumber>
    </recommendedName>
</protein>
<dbReference type="CDD" id="cd00082">
    <property type="entry name" value="HisKA"/>
    <property type="match status" value="1"/>
</dbReference>
<keyword evidence="13 14" id="KW-0472">Membrane</keyword>
<dbReference type="CDD" id="cd00075">
    <property type="entry name" value="HATPase"/>
    <property type="match status" value="1"/>
</dbReference>
<dbReference type="SMART" id="SM00388">
    <property type="entry name" value="HisKA"/>
    <property type="match status" value="1"/>
</dbReference>
<dbReference type="PANTHER" id="PTHR45528">
    <property type="entry name" value="SENSOR HISTIDINE KINASE CPXA"/>
    <property type="match status" value="1"/>
</dbReference>
<dbReference type="PROSITE" id="PS50885">
    <property type="entry name" value="HAMP"/>
    <property type="match status" value="1"/>
</dbReference>
<evidence type="ECO:0000256" key="9">
    <source>
        <dbReference type="ARBA" id="ARBA00022777"/>
    </source>
</evidence>
<evidence type="ECO:0000259" key="16">
    <source>
        <dbReference type="PROSITE" id="PS50885"/>
    </source>
</evidence>
<dbReference type="Gene3D" id="1.10.287.130">
    <property type="match status" value="1"/>
</dbReference>
<comment type="subcellular location">
    <subcellularLocation>
        <location evidence="2">Cell membrane</location>
        <topology evidence="2">Multi-pass membrane protein</topology>
    </subcellularLocation>
</comment>
<evidence type="ECO:0000256" key="1">
    <source>
        <dbReference type="ARBA" id="ARBA00000085"/>
    </source>
</evidence>
<keyword evidence="8" id="KW-0547">Nucleotide-binding</keyword>
<dbReference type="EMBL" id="WKRA01000053">
    <property type="protein sequence ID" value="MSD17514.1"/>
    <property type="molecule type" value="Genomic_DNA"/>
</dbReference>
<dbReference type="InterPro" id="IPR050398">
    <property type="entry name" value="HssS/ArlS-like"/>
</dbReference>
<feature type="transmembrane region" description="Helical" evidence="14">
    <location>
        <begin position="98"/>
        <end position="120"/>
    </location>
</feature>
<proteinExistence type="predicted"/>
<comment type="catalytic activity">
    <reaction evidence="1">
        <text>ATP + protein L-histidine = ADP + protein N-phospho-L-histidine.</text>
        <dbReference type="EC" id="2.7.13.3"/>
    </reaction>
</comment>
<keyword evidence="11 14" id="KW-1133">Transmembrane helix</keyword>
<evidence type="ECO:0000256" key="2">
    <source>
        <dbReference type="ARBA" id="ARBA00004651"/>
    </source>
</evidence>
<evidence type="ECO:0000256" key="4">
    <source>
        <dbReference type="ARBA" id="ARBA00022475"/>
    </source>
</evidence>
<dbReference type="EC" id="2.7.13.3" evidence="3"/>
<dbReference type="Gene3D" id="6.10.340.10">
    <property type="match status" value="1"/>
</dbReference>
<keyword evidence="12" id="KW-0902">Two-component regulatory system</keyword>
<dbReference type="InterPro" id="IPR003660">
    <property type="entry name" value="HAMP_dom"/>
</dbReference>
<feature type="transmembrane region" description="Helical" evidence="14">
    <location>
        <begin position="38"/>
        <end position="60"/>
    </location>
</feature>
<dbReference type="PROSITE" id="PS50109">
    <property type="entry name" value="HIS_KIN"/>
    <property type="match status" value="1"/>
</dbReference>
<reference evidence="17 18" key="1">
    <citation type="journal article" date="2019" name="Nat. Med.">
        <title>A library of human gut bacterial isolates paired with longitudinal multiomics data enables mechanistic microbiome research.</title>
        <authorList>
            <person name="Poyet M."/>
            <person name="Groussin M."/>
            <person name="Gibbons S.M."/>
            <person name="Avila-Pacheco J."/>
            <person name="Jiang X."/>
            <person name="Kearney S.M."/>
            <person name="Perrotta A.R."/>
            <person name="Berdy B."/>
            <person name="Zhao S."/>
            <person name="Lieberman T.D."/>
            <person name="Swanson P.K."/>
            <person name="Smith M."/>
            <person name="Roesemann S."/>
            <person name="Alexander J.E."/>
            <person name="Rich S.A."/>
            <person name="Livny J."/>
            <person name="Vlamakis H."/>
            <person name="Clish C."/>
            <person name="Bullock K."/>
            <person name="Deik A."/>
            <person name="Scott J."/>
            <person name="Pierce K.A."/>
            <person name="Xavier R.J."/>
            <person name="Alm E.J."/>
        </authorList>
    </citation>
    <scope>NUCLEOTIDE SEQUENCE [LARGE SCALE GENOMIC DNA]</scope>
    <source>
        <strain evidence="17 18">BIOML-A3</strain>
    </source>
</reference>
<evidence type="ECO:0000256" key="14">
    <source>
        <dbReference type="SAM" id="Phobius"/>
    </source>
</evidence>
<evidence type="ECO:0000256" key="3">
    <source>
        <dbReference type="ARBA" id="ARBA00012438"/>
    </source>
</evidence>
<dbReference type="PRINTS" id="PR00344">
    <property type="entry name" value="BCTRLSENSOR"/>
</dbReference>
<keyword evidence="6" id="KW-0808">Transferase</keyword>
<evidence type="ECO:0000256" key="5">
    <source>
        <dbReference type="ARBA" id="ARBA00022553"/>
    </source>
</evidence>
<keyword evidence="7 14" id="KW-0812">Transmembrane</keyword>
<gene>
    <name evidence="17" type="ORF">GKE72_15960</name>
</gene>
<evidence type="ECO:0000256" key="10">
    <source>
        <dbReference type="ARBA" id="ARBA00022840"/>
    </source>
</evidence>
<feature type="domain" description="Histidine kinase" evidence="15">
    <location>
        <begin position="193"/>
        <end position="409"/>
    </location>
</feature>
<keyword evidence="10" id="KW-0067">ATP-binding</keyword>
<evidence type="ECO:0000256" key="12">
    <source>
        <dbReference type="ARBA" id="ARBA00023012"/>
    </source>
</evidence>
<name>A0A844E7I4_EUBRA</name>
<dbReference type="InterPro" id="IPR036097">
    <property type="entry name" value="HisK_dim/P_sf"/>
</dbReference>
<sequence length="419" mass="47552">MDYDLIVVKTLERVYKNYYYIIRGESGMKQGSVKKRIFISNAFMVLVSLLVFLAINLVIIKGYSEAIEKEIRTSVEQIVDEDGLEDLIIDWTFQRNEFLLFFGLDGILCIIVLVIISQIFTKNLTNHIMEPLDALSEGAKRIKGNDLSQDITYTGDIEFEDVCDTFNDMQKHILEEQEKNRKYEKARTDMIAGISHDLRTPLTAIRGTIKGLMDGIASSPEKQNQFLQAAYRRTGDMDMLLNQLFYLSKMETGNMPISLQKLEISEFLQNYVQAKQELMETGKEEMTLDTKGIKADVLVDPEQLQRIFDNLLENSRKYGEIIPLKINIVLSKTPMGLSICFKDNGVGVPEEKLPYIFEEFYRGDESRNKKEGNGLGLYIVKYLAGAMGGSVRAENADGFEVCLKLPISGKGEAEDNGKQ</sequence>
<dbReference type="Pfam" id="PF02518">
    <property type="entry name" value="HATPase_c"/>
    <property type="match status" value="1"/>
</dbReference>
<dbReference type="SMART" id="SM00387">
    <property type="entry name" value="HATPase_c"/>
    <property type="match status" value="1"/>
</dbReference>
<dbReference type="Proteomes" id="UP000431304">
    <property type="component" value="Unassembled WGS sequence"/>
</dbReference>
<comment type="caution">
    <text evidence="17">The sequence shown here is derived from an EMBL/GenBank/DDBJ whole genome shotgun (WGS) entry which is preliminary data.</text>
</comment>
<dbReference type="AlphaFoldDB" id="A0A844E7I4"/>
<dbReference type="InterPro" id="IPR003594">
    <property type="entry name" value="HATPase_dom"/>
</dbReference>
<accession>A0A844E7I4</accession>
<keyword evidence="5" id="KW-0597">Phosphoprotein</keyword>
<dbReference type="Pfam" id="PF00512">
    <property type="entry name" value="HisKA"/>
    <property type="match status" value="1"/>
</dbReference>
<dbReference type="Gene3D" id="3.30.565.10">
    <property type="entry name" value="Histidine kinase-like ATPase, C-terminal domain"/>
    <property type="match status" value="1"/>
</dbReference>
<dbReference type="InterPro" id="IPR004358">
    <property type="entry name" value="Sig_transdc_His_kin-like_C"/>
</dbReference>
<dbReference type="SMART" id="SM00304">
    <property type="entry name" value="HAMP"/>
    <property type="match status" value="1"/>
</dbReference>
<dbReference type="InterPro" id="IPR003661">
    <property type="entry name" value="HisK_dim/P_dom"/>
</dbReference>
<dbReference type="Pfam" id="PF00672">
    <property type="entry name" value="HAMP"/>
    <property type="match status" value="1"/>
</dbReference>
<dbReference type="SUPFAM" id="SSF55874">
    <property type="entry name" value="ATPase domain of HSP90 chaperone/DNA topoisomerase II/histidine kinase"/>
    <property type="match status" value="1"/>
</dbReference>
<evidence type="ECO:0000256" key="13">
    <source>
        <dbReference type="ARBA" id="ARBA00023136"/>
    </source>
</evidence>
<dbReference type="GO" id="GO:0005886">
    <property type="term" value="C:plasma membrane"/>
    <property type="evidence" value="ECO:0007669"/>
    <property type="project" value="UniProtKB-SubCell"/>
</dbReference>
<dbReference type="InterPro" id="IPR005467">
    <property type="entry name" value="His_kinase_dom"/>
</dbReference>
<dbReference type="CDD" id="cd06225">
    <property type="entry name" value="HAMP"/>
    <property type="match status" value="1"/>
</dbReference>
<evidence type="ECO:0000259" key="15">
    <source>
        <dbReference type="PROSITE" id="PS50109"/>
    </source>
</evidence>
<dbReference type="InterPro" id="IPR036890">
    <property type="entry name" value="HATPase_C_sf"/>
</dbReference>
<dbReference type="GO" id="GO:0000155">
    <property type="term" value="F:phosphorelay sensor kinase activity"/>
    <property type="evidence" value="ECO:0007669"/>
    <property type="project" value="InterPro"/>
</dbReference>
<evidence type="ECO:0000313" key="17">
    <source>
        <dbReference type="EMBL" id="MSD17514.1"/>
    </source>
</evidence>
<evidence type="ECO:0000256" key="8">
    <source>
        <dbReference type="ARBA" id="ARBA00022741"/>
    </source>
</evidence>
<evidence type="ECO:0000256" key="6">
    <source>
        <dbReference type="ARBA" id="ARBA00022679"/>
    </source>
</evidence>
<feature type="domain" description="HAMP" evidence="16">
    <location>
        <begin position="126"/>
        <end position="178"/>
    </location>
</feature>
<dbReference type="GO" id="GO:0005524">
    <property type="term" value="F:ATP binding"/>
    <property type="evidence" value="ECO:0007669"/>
    <property type="project" value="UniProtKB-KW"/>
</dbReference>
<evidence type="ECO:0000313" key="18">
    <source>
        <dbReference type="Proteomes" id="UP000431304"/>
    </source>
</evidence>